<proteinExistence type="predicted"/>
<reference evidence="4 5" key="1">
    <citation type="submission" date="2019-05" db="EMBL/GenBank/DDBJ databases">
        <authorList>
            <person name="Zhang J.-Y."/>
            <person name="Feg X."/>
            <person name="Du Z.-J."/>
        </authorList>
    </citation>
    <scope>NUCLEOTIDE SEQUENCE [LARGE SCALE GENOMIC DNA]</scope>
    <source>
        <strain evidence="4 5">RZ26</strain>
    </source>
</reference>
<dbReference type="NCBIfam" id="TIGR04183">
    <property type="entry name" value="Por_Secre_tail"/>
    <property type="match status" value="1"/>
</dbReference>
<dbReference type="AlphaFoldDB" id="A0A5S3PTP2"/>
<sequence length="115" mass="13030">MKTWLVPLIFTLFTFWTTAQSIEEDKTTSQTEVISKQKIKVFPNPATNVVNILGLKNSSRADIVISDISGNIVLKHQWAIRKNAVSIPIPNLRAGIYVARIESEEQQVQAKFYKN</sequence>
<dbReference type="OrthoDB" id="1446312at2"/>
<accession>A0A5S3PTP2</accession>
<evidence type="ECO:0000313" key="4">
    <source>
        <dbReference type="EMBL" id="TMM58300.1"/>
    </source>
</evidence>
<keyword evidence="1 2" id="KW-0732">Signal</keyword>
<dbReference type="InterPro" id="IPR026444">
    <property type="entry name" value="Secre_tail"/>
</dbReference>
<name>A0A5S3PTP2_9FLAO</name>
<organism evidence="4 5">
    <name type="scientific">Maribacter algarum</name>
    <name type="common">ex Zhang et al. 2020</name>
    <dbReference type="NCBI Taxonomy" id="2578118"/>
    <lineage>
        <taxon>Bacteria</taxon>
        <taxon>Pseudomonadati</taxon>
        <taxon>Bacteroidota</taxon>
        <taxon>Flavobacteriia</taxon>
        <taxon>Flavobacteriales</taxon>
        <taxon>Flavobacteriaceae</taxon>
        <taxon>Maribacter</taxon>
    </lineage>
</organism>
<dbReference type="EMBL" id="VATY01000001">
    <property type="protein sequence ID" value="TMM58300.1"/>
    <property type="molecule type" value="Genomic_DNA"/>
</dbReference>
<feature type="signal peptide" evidence="2">
    <location>
        <begin position="1"/>
        <end position="19"/>
    </location>
</feature>
<protein>
    <submittedName>
        <fullName evidence="4">T9SS type A sorting domain-containing protein</fullName>
    </submittedName>
</protein>
<comment type="caution">
    <text evidence="4">The sequence shown here is derived from an EMBL/GenBank/DDBJ whole genome shotgun (WGS) entry which is preliminary data.</text>
</comment>
<keyword evidence="5" id="KW-1185">Reference proteome</keyword>
<dbReference type="Proteomes" id="UP000310314">
    <property type="component" value="Unassembled WGS sequence"/>
</dbReference>
<evidence type="ECO:0000313" key="5">
    <source>
        <dbReference type="Proteomes" id="UP000310314"/>
    </source>
</evidence>
<evidence type="ECO:0000259" key="3">
    <source>
        <dbReference type="Pfam" id="PF18962"/>
    </source>
</evidence>
<gene>
    <name evidence="4" type="ORF">FEE95_02405</name>
</gene>
<feature type="domain" description="Secretion system C-terminal sorting" evidence="3">
    <location>
        <begin position="41"/>
        <end position="112"/>
    </location>
</feature>
<evidence type="ECO:0000256" key="2">
    <source>
        <dbReference type="SAM" id="SignalP"/>
    </source>
</evidence>
<feature type="chain" id="PRO_5024437038" evidence="2">
    <location>
        <begin position="20"/>
        <end position="115"/>
    </location>
</feature>
<evidence type="ECO:0000256" key="1">
    <source>
        <dbReference type="ARBA" id="ARBA00022729"/>
    </source>
</evidence>
<dbReference type="RefSeq" id="WP_138656233.1">
    <property type="nucleotide sequence ID" value="NZ_VATY01000001.1"/>
</dbReference>
<dbReference type="Pfam" id="PF18962">
    <property type="entry name" value="Por_Secre_tail"/>
    <property type="match status" value="1"/>
</dbReference>